<comment type="caution">
    <text evidence="1">The sequence shown here is derived from an EMBL/GenBank/DDBJ whole genome shotgun (WGS) entry which is preliminary data.</text>
</comment>
<evidence type="ECO:0000313" key="2">
    <source>
        <dbReference type="Proteomes" id="UP000230981"/>
    </source>
</evidence>
<dbReference type="Gene3D" id="2.40.50.140">
    <property type="entry name" value="Nucleic acid-binding proteins"/>
    <property type="match status" value="1"/>
</dbReference>
<gene>
    <name evidence="1" type="primary">rpsL</name>
    <name evidence="1" type="ORF">magtdc_20</name>
</gene>
<keyword evidence="1" id="KW-0689">Ribosomal protein</keyword>
<keyword evidence="2" id="KW-1185">Reference proteome</keyword>
<dbReference type="GO" id="GO:0005840">
    <property type="term" value="C:ribosome"/>
    <property type="evidence" value="ECO:0007669"/>
    <property type="project" value="UniProtKB-KW"/>
</dbReference>
<name>A0ABX4MH71_9HYPH</name>
<reference evidence="1" key="1">
    <citation type="submission" date="2017-09" db="EMBL/GenBank/DDBJ databases">
        <authorList>
            <person name="Campbell M.A."/>
            <person name="Lukasik P."/>
            <person name="Simon C."/>
            <person name="McCutcheon J.P."/>
        </authorList>
    </citation>
    <scope>NUCLEOTIDE SEQUENCE [LARGE SCALE GENOMIC DNA]</scope>
    <source>
        <strain evidence="1">MAGTDC</strain>
    </source>
</reference>
<accession>A0ABX4MH71</accession>
<dbReference type="InterPro" id="IPR012340">
    <property type="entry name" value="NA-bd_OB-fold"/>
</dbReference>
<organism evidence="1 2">
    <name type="scientific">Candidatus Hodgkinia cicadicola</name>
    <dbReference type="NCBI Taxonomy" id="573658"/>
    <lineage>
        <taxon>Bacteria</taxon>
        <taxon>Pseudomonadati</taxon>
        <taxon>Pseudomonadota</taxon>
        <taxon>Alphaproteobacteria</taxon>
        <taxon>Hyphomicrobiales</taxon>
        <taxon>Candidatus Hodgkinia</taxon>
    </lineage>
</organism>
<dbReference type="RefSeq" id="WP_146656617.1">
    <property type="nucleotide sequence ID" value="NZ_CM008780.1"/>
</dbReference>
<dbReference type="EMBL" id="NXGO01000002">
    <property type="protein sequence ID" value="PIM96063.1"/>
    <property type="molecule type" value="Genomic_DNA"/>
</dbReference>
<dbReference type="Proteomes" id="UP000230981">
    <property type="component" value="Unassembled WGS sequence"/>
</dbReference>
<evidence type="ECO:0000313" key="1">
    <source>
        <dbReference type="EMBL" id="PIM96063.1"/>
    </source>
</evidence>
<keyword evidence="1" id="KW-0687">Ribonucleoprotein</keyword>
<proteinExistence type="predicted"/>
<protein>
    <submittedName>
        <fullName evidence="1">30S ribosomal protein S12</fullName>
    </submittedName>
</protein>
<sequence>MKKSNISISNSTFLRSEINISIYIITPQKSYLILMQVIKVNLYNDNKIVTYIPRMIYNIQEHLVMVSLLGACVKDLSRSDNIWFDGLLDSKCIGRMMNLGLEHRSKNLVISSKHQKYWISKLQSINKFCIDHLLFINLKC</sequence>